<evidence type="ECO:0000313" key="3">
    <source>
        <dbReference type="Proteomes" id="UP001162164"/>
    </source>
</evidence>
<feature type="region of interest" description="Disordered" evidence="1">
    <location>
        <begin position="67"/>
        <end position="114"/>
    </location>
</feature>
<organism evidence="2 3">
    <name type="scientific">Molorchus minor</name>
    <dbReference type="NCBI Taxonomy" id="1323400"/>
    <lineage>
        <taxon>Eukaryota</taxon>
        <taxon>Metazoa</taxon>
        <taxon>Ecdysozoa</taxon>
        <taxon>Arthropoda</taxon>
        <taxon>Hexapoda</taxon>
        <taxon>Insecta</taxon>
        <taxon>Pterygota</taxon>
        <taxon>Neoptera</taxon>
        <taxon>Endopterygota</taxon>
        <taxon>Coleoptera</taxon>
        <taxon>Polyphaga</taxon>
        <taxon>Cucujiformia</taxon>
        <taxon>Chrysomeloidea</taxon>
        <taxon>Cerambycidae</taxon>
        <taxon>Lamiinae</taxon>
        <taxon>Monochamini</taxon>
        <taxon>Molorchus</taxon>
    </lineage>
</organism>
<gene>
    <name evidence="2" type="ORF">NQ317_006377</name>
</gene>
<protein>
    <submittedName>
        <fullName evidence="2">Uncharacterized protein</fullName>
    </submittedName>
</protein>
<feature type="region of interest" description="Disordered" evidence="1">
    <location>
        <begin position="1"/>
        <end position="38"/>
    </location>
</feature>
<proteinExistence type="predicted"/>
<keyword evidence="3" id="KW-1185">Reference proteome</keyword>
<reference evidence="2" key="1">
    <citation type="journal article" date="2023" name="Insect Mol. Biol.">
        <title>Genome sequencing provides insights into the evolution of gene families encoding plant cell wall-degrading enzymes in longhorned beetles.</title>
        <authorList>
            <person name="Shin N.R."/>
            <person name="Okamura Y."/>
            <person name="Kirsch R."/>
            <person name="Pauchet Y."/>
        </authorList>
    </citation>
    <scope>NUCLEOTIDE SEQUENCE</scope>
    <source>
        <strain evidence="2">MMC_N1</strain>
    </source>
</reference>
<evidence type="ECO:0000313" key="2">
    <source>
        <dbReference type="EMBL" id="KAJ8979665.1"/>
    </source>
</evidence>
<comment type="caution">
    <text evidence="2">The sequence shown here is derived from an EMBL/GenBank/DDBJ whole genome shotgun (WGS) entry which is preliminary data.</text>
</comment>
<dbReference type="Proteomes" id="UP001162164">
    <property type="component" value="Unassembled WGS sequence"/>
</dbReference>
<feature type="compositionally biased region" description="Basic residues" evidence="1">
    <location>
        <begin position="91"/>
        <end position="100"/>
    </location>
</feature>
<evidence type="ECO:0000256" key="1">
    <source>
        <dbReference type="SAM" id="MobiDB-lite"/>
    </source>
</evidence>
<dbReference type="EMBL" id="JAPWTJ010000323">
    <property type="protein sequence ID" value="KAJ8979665.1"/>
    <property type="molecule type" value="Genomic_DNA"/>
</dbReference>
<sequence>MRQSAGPHHRLDQQPIVSSSLPATSDSIDTLTTTTGSQHTVSAEVVEVEEHDVVGSDGESVARETLKLTARGRPGAHTPRADDPPPPLPRVMRRRKRYRTTMKPLSESCLLDKI</sequence>
<feature type="compositionally biased region" description="Low complexity" evidence="1">
    <location>
        <begin position="24"/>
        <end position="38"/>
    </location>
</feature>
<accession>A0ABQ9JNM9</accession>
<name>A0ABQ9JNM9_9CUCU</name>